<comment type="caution">
    <text evidence="2">The sequence shown here is derived from an EMBL/GenBank/DDBJ whole genome shotgun (WGS) entry which is preliminary data.</text>
</comment>
<dbReference type="Proteomes" id="UP001163046">
    <property type="component" value="Unassembled WGS sequence"/>
</dbReference>
<sequence>MRSAPGLPTLTGFHSAIISHIPSYQDMLMAWLSEAGFGDKYWGSMATEEQWNGWSKIYHFTADVMTMIQARIIPSSKAFLFILKPSTSKKLESATREETPGIRSDKRKGPCWGGAGDELCFERPTSHNGNK</sequence>
<keyword evidence="3" id="KW-1185">Reference proteome</keyword>
<dbReference type="AlphaFoldDB" id="A0A9W9ZJ73"/>
<evidence type="ECO:0000313" key="2">
    <source>
        <dbReference type="EMBL" id="KAJ7382743.1"/>
    </source>
</evidence>
<dbReference type="EMBL" id="MU825915">
    <property type="protein sequence ID" value="KAJ7382743.1"/>
    <property type="molecule type" value="Genomic_DNA"/>
</dbReference>
<protein>
    <submittedName>
        <fullName evidence="2">Uncharacterized protein</fullName>
    </submittedName>
</protein>
<name>A0A9W9ZJ73_9CNID</name>
<feature type="compositionally biased region" description="Basic and acidic residues" evidence="1">
    <location>
        <begin position="92"/>
        <end position="108"/>
    </location>
</feature>
<feature type="region of interest" description="Disordered" evidence="1">
    <location>
        <begin position="92"/>
        <end position="117"/>
    </location>
</feature>
<proteinExistence type="predicted"/>
<evidence type="ECO:0000313" key="3">
    <source>
        <dbReference type="Proteomes" id="UP001163046"/>
    </source>
</evidence>
<organism evidence="2 3">
    <name type="scientific">Desmophyllum pertusum</name>
    <dbReference type="NCBI Taxonomy" id="174260"/>
    <lineage>
        <taxon>Eukaryota</taxon>
        <taxon>Metazoa</taxon>
        <taxon>Cnidaria</taxon>
        <taxon>Anthozoa</taxon>
        <taxon>Hexacorallia</taxon>
        <taxon>Scleractinia</taxon>
        <taxon>Caryophylliina</taxon>
        <taxon>Caryophylliidae</taxon>
        <taxon>Desmophyllum</taxon>
    </lineage>
</organism>
<evidence type="ECO:0000256" key="1">
    <source>
        <dbReference type="SAM" id="MobiDB-lite"/>
    </source>
</evidence>
<gene>
    <name evidence="2" type="ORF">OS493_033028</name>
</gene>
<reference evidence="2" key="1">
    <citation type="submission" date="2023-01" db="EMBL/GenBank/DDBJ databases">
        <title>Genome assembly of the deep-sea coral Lophelia pertusa.</title>
        <authorList>
            <person name="Herrera S."/>
            <person name="Cordes E."/>
        </authorList>
    </citation>
    <scope>NUCLEOTIDE SEQUENCE</scope>
    <source>
        <strain evidence="2">USNM1676648</strain>
        <tissue evidence="2">Polyp</tissue>
    </source>
</reference>
<accession>A0A9W9ZJ73</accession>